<feature type="region of interest" description="Disordered" evidence="12">
    <location>
        <begin position="335"/>
        <end position="354"/>
    </location>
</feature>
<evidence type="ECO:0000313" key="13">
    <source>
        <dbReference type="EMBL" id="KAL3798132.1"/>
    </source>
</evidence>
<evidence type="ECO:0000256" key="5">
    <source>
        <dbReference type="ARBA" id="ARBA00020267"/>
    </source>
</evidence>
<comment type="caution">
    <text evidence="13">The sequence shown here is derived from an EMBL/GenBank/DDBJ whole genome shotgun (WGS) entry which is preliminary data.</text>
</comment>
<keyword evidence="10" id="KW-0539">Nucleus</keyword>
<dbReference type="SUPFAM" id="SSF50978">
    <property type="entry name" value="WD40 repeat-like"/>
    <property type="match status" value="1"/>
</dbReference>
<comment type="similarity">
    <text evidence="4">Belongs to the WD repeat ELP2 family.</text>
</comment>
<dbReference type="InterPro" id="IPR036322">
    <property type="entry name" value="WD40_repeat_dom_sf"/>
</dbReference>
<protein>
    <recommendedName>
        <fullName evidence="5">Elongator complex protein 2</fullName>
    </recommendedName>
</protein>
<comment type="pathway">
    <text evidence="3">tRNA modification; 5-methoxycarbonylmethyl-2-thiouridine-tRNA biosynthesis.</text>
</comment>
<evidence type="ECO:0000256" key="7">
    <source>
        <dbReference type="ARBA" id="ARBA00022574"/>
    </source>
</evidence>
<feature type="repeat" description="WD" evidence="11">
    <location>
        <begin position="743"/>
        <end position="774"/>
    </location>
</feature>
<organism evidence="13 14">
    <name type="scientific">Stephanodiscus triporus</name>
    <dbReference type="NCBI Taxonomy" id="2934178"/>
    <lineage>
        <taxon>Eukaryota</taxon>
        <taxon>Sar</taxon>
        <taxon>Stramenopiles</taxon>
        <taxon>Ochrophyta</taxon>
        <taxon>Bacillariophyta</taxon>
        <taxon>Coscinodiscophyceae</taxon>
        <taxon>Thalassiosirophycidae</taxon>
        <taxon>Stephanodiscales</taxon>
        <taxon>Stephanodiscaceae</taxon>
        <taxon>Stephanodiscus</taxon>
    </lineage>
</organism>
<dbReference type="PROSITE" id="PS50294">
    <property type="entry name" value="WD_REPEATS_REGION"/>
    <property type="match status" value="1"/>
</dbReference>
<dbReference type="InterPro" id="IPR037289">
    <property type="entry name" value="Elp2"/>
</dbReference>
<keyword evidence="7 11" id="KW-0853">WD repeat</keyword>
<dbReference type="PANTHER" id="PTHR44111:SF1">
    <property type="entry name" value="ELONGATOR COMPLEX PROTEIN 2"/>
    <property type="match status" value="1"/>
</dbReference>
<evidence type="ECO:0000256" key="6">
    <source>
        <dbReference type="ARBA" id="ARBA00022490"/>
    </source>
</evidence>
<dbReference type="InterPro" id="IPR015943">
    <property type="entry name" value="WD40/YVTN_repeat-like_dom_sf"/>
</dbReference>
<dbReference type="GO" id="GO:0005634">
    <property type="term" value="C:nucleus"/>
    <property type="evidence" value="ECO:0007669"/>
    <property type="project" value="UniProtKB-SubCell"/>
</dbReference>
<name>A0ABD3QCP3_9STRA</name>
<evidence type="ECO:0000313" key="14">
    <source>
        <dbReference type="Proteomes" id="UP001530315"/>
    </source>
</evidence>
<keyword evidence="9" id="KW-0677">Repeat</keyword>
<feature type="region of interest" description="Disordered" evidence="12">
    <location>
        <begin position="693"/>
        <end position="727"/>
    </location>
</feature>
<dbReference type="Gene3D" id="2.130.10.10">
    <property type="entry name" value="YVTN repeat-like/Quinoprotein amine dehydrogenase"/>
    <property type="match status" value="2"/>
</dbReference>
<evidence type="ECO:0000256" key="3">
    <source>
        <dbReference type="ARBA" id="ARBA00005043"/>
    </source>
</evidence>
<sequence>MMGSLSRDAVVGDVGRESSTVLVCPRYPACHLALHGAAIILSLLLLLPLGAFCESAKKKESLTTAATTTRVGDGITPPSGDRQSKRLGVGADVATSAVGGGETGRLASGRQLAKRRRADIPGGGRIASVDSTLVTTTSGTTVVPDVVNVIVDGGGGVVVDAGGGGKLARGESIADAAAPRSISALAWVARYDDDHDDWDYDDDHRDDDRGEDDAAYGIVAAFTDGTITSWSLGGQKMTSSSSSSSSGIPSLRRWEERPLVGDDDRGSSSSSSYHDMRESIADVSAVALGPRRRRRRRRGRDDYDYDDEVSDVWLVATASSKGIFLHASLFSLSSEDDEENDDGKEGKDDGKECEEEGEWAVRSLRLSRQAATSVQLQHRRVEGGTRGRCASMTTTLESGECYLFAGSASPRNNRVWVYTVAHRRSRRHHHRGPYRDENNDGTSSSWISLPLLSIDEPRYHGHLVGHQDWITCFSWMDLPHVVVDVDDDGVADGRGGRGSSSSSLLASSGHDAKIRLWKFTTRNAPSSSSAARDGNVPGSEGDEESDDGDSDEDEANVDDLEEEQGEARLTVVHSIPASSVTSISLEALLLGHEEPVTSLSWRRRRPKNGDNNDRPCLLSSSMDRTILLWMEEEGGAWIPISRVGSAGGILGGPIGSSLMGFVDAAFSPDGDRIAGHGYGGSVHFWTRMAHRPGGTTTTTAAAAAAGGEGEGGEVDGSPEDNRENDYDDDASLSAVRWVADPCITGHFRSVEDMAWDANGEYLLTTSSDQTTRLWAEVPTTSRNARCRWVEVGRPQVHGYDMTSITCIGGLGGDDGIDGDGDGEPCHRFVSGADEKVLRVFDAPASTLRLLRSISRSRDVVANSKASLSKESGVAKQTSSWRFERAFMPSLGLSNKATVDADQESSKYSGPINDESFAQALDSAEGWNSVELKLPSERDLGVTTLWPEARKLYGHDSELVCLDSYRAPVGTGESSLVASSCKARNDVGSAAIRLWDANKGKCVGILKLFRG</sequence>
<dbReference type="Pfam" id="PF00400">
    <property type="entry name" value="WD40"/>
    <property type="match status" value="2"/>
</dbReference>
<dbReference type="AlphaFoldDB" id="A0ABD3QCP3"/>
<accession>A0ABD3QCP3</accession>
<dbReference type="PROSITE" id="PS50082">
    <property type="entry name" value="WD_REPEATS_2"/>
    <property type="match status" value="1"/>
</dbReference>
<feature type="region of interest" description="Disordered" evidence="12">
    <location>
        <begin position="233"/>
        <end position="276"/>
    </location>
</feature>
<feature type="compositionally biased region" description="Low complexity" evidence="12">
    <location>
        <begin position="693"/>
        <end position="705"/>
    </location>
</feature>
<evidence type="ECO:0000256" key="8">
    <source>
        <dbReference type="ARBA" id="ARBA00022694"/>
    </source>
</evidence>
<feature type="compositionally biased region" description="Basic and acidic residues" evidence="12">
    <location>
        <begin position="252"/>
        <end position="266"/>
    </location>
</feature>
<reference evidence="13 14" key="1">
    <citation type="submission" date="2024-10" db="EMBL/GenBank/DDBJ databases">
        <title>Updated reference genomes for cyclostephanoid diatoms.</title>
        <authorList>
            <person name="Roberts W.R."/>
            <person name="Alverson A.J."/>
        </authorList>
    </citation>
    <scope>NUCLEOTIDE SEQUENCE [LARGE SCALE GENOMIC DNA]</scope>
    <source>
        <strain evidence="13 14">AJA276-08</strain>
    </source>
</reference>
<dbReference type="Proteomes" id="UP001530315">
    <property type="component" value="Unassembled WGS sequence"/>
</dbReference>
<evidence type="ECO:0000256" key="1">
    <source>
        <dbReference type="ARBA" id="ARBA00004123"/>
    </source>
</evidence>
<dbReference type="GO" id="GO:0008033">
    <property type="term" value="P:tRNA processing"/>
    <property type="evidence" value="ECO:0007669"/>
    <property type="project" value="UniProtKB-KW"/>
</dbReference>
<gene>
    <name evidence="13" type="ORF">ACHAW5_001184</name>
</gene>
<dbReference type="GO" id="GO:0005737">
    <property type="term" value="C:cytoplasm"/>
    <property type="evidence" value="ECO:0007669"/>
    <property type="project" value="UniProtKB-SubCell"/>
</dbReference>
<evidence type="ECO:0000256" key="2">
    <source>
        <dbReference type="ARBA" id="ARBA00004496"/>
    </source>
</evidence>
<evidence type="ECO:0000256" key="12">
    <source>
        <dbReference type="SAM" id="MobiDB-lite"/>
    </source>
</evidence>
<dbReference type="SMART" id="SM00320">
    <property type="entry name" value="WD40"/>
    <property type="match status" value="5"/>
</dbReference>
<dbReference type="EMBL" id="JALLAZ020000312">
    <property type="protein sequence ID" value="KAL3798132.1"/>
    <property type="molecule type" value="Genomic_DNA"/>
</dbReference>
<feature type="compositionally biased region" description="Acidic residues" evidence="12">
    <location>
        <begin position="540"/>
        <end position="561"/>
    </location>
</feature>
<evidence type="ECO:0000256" key="4">
    <source>
        <dbReference type="ARBA" id="ARBA00005881"/>
    </source>
</evidence>
<evidence type="ECO:0000256" key="11">
    <source>
        <dbReference type="PROSITE-ProRule" id="PRU00221"/>
    </source>
</evidence>
<keyword evidence="14" id="KW-1185">Reference proteome</keyword>
<evidence type="ECO:0000256" key="9">
    <source>
        <dbReference type="ARBA" id="ARBA00022737"/>
    </source>
</evidence>
<proteinExistence type="inferred from homology"/>
<evidence type="ECO:0000256" key="10">
    <source>
        <dbReference type="ARBA" id="ARBA00023242"/>
    </source>
</evidence>
<feature type="region of interest" description="Disordered" evidence="12">
    <location>
        <begin position="524"/>
        <end position="561"/>
    </location>
</feature>
<comment type="subcellular location">
    <subcellularLocation>
        <location evidence="2">Cytoplasm</location>
    </subcellularLocation>
    <subcellularLocation>
        <location evidence="1">Nucleus</location>
    </subcellularLocation>
</comment>
<dbReference type="InterPro" id="IPR001680">
    <property type="entry name" value="WD40_rpt"/>
</dbReference>
<keyword evidence="6" id="KW-0963">Cytoplasm</keyword>
<dbReference type="PANTHER" id="PTHR44111">
    <property type="entry name" value="ELONGATOR COMPLEX PROTEIN 2"/>
    <property type="match status" value="1"/>
</dbReference>
<keyword evidence="8" id="KW-0819">tRNA processing</keyword>